<reference evidence="1" key="1">
    <citation type="submission" date="2014-12" db="EMBL/GenBank/DDBJ databases">
        <title>Insight into the proteome of Arion vulgaris.</title>
        <authorList>
            <person name="Aradska J."/>
            <person name="Bulat T."/>
            <person name="Smidak R."/>
            <person name="Sarate P."/>
            <person name="Gangsoo J."/>
            <person name="Sialana F."/>
            <person name="Bilban M."/>
            <person name="Lubec G."/>
        </authorList>
    </citation>
    <scope>NUCLEOTIDE SEQUENCE</scope>
    <source>
        <tissue evidence="1">Skin</tissue>
    </source>
</reference>
<dbReference type="AlphaFoldDB" id="A0A0B6YTT3"/>
<gene>
    <name evidence="1" type="primary">ORF37078</name>
</gene>
<evidence type="ECO:0000313" key="1">
    <source>
        <dbReference type="EMBL" id="CEK59669.1"/>
    </source>
</evidence>
<sequence>MQNGMMITDCLTYQWSGTQEEETNDKQVKKATYQIMAAVVIKYIIKVRHMK</sequence>
<proteinExistence type="predicted"/>
<accession>A0A0B6YTT3</accession>
<protein>
    <submittedName>
        <fullName evidence="1">Uncharacterized protein</fullName>
    </submittedName>
</protein>
<dbReference type="EMBL" id="HACG01012804">
    <property type="protein sequence ID" value="CEK59669.1"/>
    <property type="molecule type" value="Transcribed_RNA"/>
</dbReference>
<name>A0A0B6YTT3_9EUPU</name>
<organism evidence="1">
    <name type="scientific">Arion vulgaris</name>
    <dbReference type="NCBI Taxonomy" id="1028688"/>
    <lineage>
        <taxon>Eukaryota</taxon>
        <taxon>Metazoa</taxon>
        <taxon>Spiralia</taxon>
        <taxon>Lophotrochozoa</taxon>
        <taxon>Mollusca</taxon>
        <taxon>Gastropoda</taxon>
        <taxon>Heterobranchia</taxon>
        <taxon>Euthyneura</taxon>
        <taxon>Panpulmonata</taxon>
        <taxon>Eupulmonata</taxon>
        <taxon>Stylommatophora</taxon>
        <taxon>Helicina</taxon>
        <taxon>Arionoidea</taxon>
        <taxon>Arionidae</taxon>
        <taxon>Arion</taxon>
    </lineage>
</organism>